<protein>
    <submittedName>
        <fullName evidence="7">RagB/SusD family nutrient uptake outer membrane protein</fullName>
    </submittedName>
</protein>
<evidence type="ECO:0000256" key="3">
    <source>
        <dbReference type="ARBA" id="ARBA00022729"/>
    </source>
</evidence>
<dbReference type="InterPro" id="IPR012944">
    <property type="entry name" value="SusD_RagB_dom"/>
</dbReference>
<proteinExistence type="inferred from homology"/>
<gene>
    <name evidence="7" type="ORF">KK062_30185</name>
</gene>
<comment type="subcellular location">
    <subcellularLocation>
        <location evidence="1">Cell outer membrane</location>
    </subcellularLocation>
</comment>
<dbReference type="EMBL" id="JAHESE010000143">
    <property type="protein sequence ID" value="MBT1712542.1"/>
    <property type="molecule type" value="Genomic_DNA"/>
</dbReference>
<evidence type="ECO:0000256" key="2">
    <source>
        <dbReference type="ARBA" id="ARBA00006275"/>
    </source>
</evidence>
<comment type="similarity">
    <text evidence="2">Belongs to the SusD family.</text>
</comment>
<accession>A0AAP2GX98</accession>
<keyword evidence="8" id="KW-1185">Reference proteome</keyword>
<organism evidence="7 8">
    <name type="scientific">Dawidia cretensis</name>
    <dbReference type="NCBI Taxonomy" id="2782350"/>
    <lineage>
        <taxon>Bacteria</taxon>
        <taxon>Pseudomonadati</taxon>
        <taxon>Bacteroidota</taxon>
        <taxon>Cytophagia</taxon>
        <taxon>Cytophagales</taxon>
        <taxon>Chryseotaleaceae</taxon>
        <taxon>Dawidia</taxon>
    </lineage>
</organism>
<evidence type="ECO:0000313" key="7">
    <source>
        <dbReference type="EMBL" id="MBT1712542.1"/>
    </source>
</evidence>
<feature type="domain" description="RagB/SusD" evidence="6">
    <location>
        <begin position="5"/>
        <end position="70"/>
    </location>
</feature>
<name>A0AAP2GX98_9BACT</name>
<evidence type="ECO:0000313" key="8">
    <source>
        <dbReference type="Proteomes" id="UP001319080"/>
    </source>
</evidence>
<evidence type="ECO:0000256" key="5">
    <source>
        <dbReference type="ARBA" id="ARBA00023237"/>
    </source>
</evidence>
<dbReference type="InterPro" id="IPR011990">
    <property type="entry name" value="TPR-like_helical_dom_sf"/>
</dbReference>
<evidence type="ECO:0000259" key="6">
    <source>
        <dbReference type="Pfam" id="PF07980"/>
    </source>
</evidence>
<evidence type="ECO:0000256" key="4">
    <source>
        <dbReference type="ARBA" id="ARBA00023136"/>
    </source>
</evidence>
<dbReference type="Pfam" id="PF07980">
    <property type="entry name" value="SusD_RagB"/>
    <property type="match status" value="1"/>
</dbReference>
<keyword evidence="5" id="KW-0998">Cell outer membrane</keyword>
<keyword evidence="4" id="KW-0472">Membrane</keyword>
<dbReference type="Gene3D" id="1.25.40.390">
    <property type="match status" value="1"/>
</dbReference>
<comment type="caution">
    <text evidence="7">The sequence shown here is derived from an EMBL/GenBank/DDBJ whole genome shotgun (WGS) entry which is preliminary data.</text>
</comment>
<sequence>MLNGEENSGVRFNKYKLGVAPTVDPVNGSSFYNSTDWNVYRLTWIYFAKAEALMRKNGNIANQDAVDLINT</sequence>
<keyword evidence="3" id="KW-0732">Signal</keyword>
<feature type="non-terminal residue" evidence="7">
    <location>
        <position position="71"/>
    </location>
</feature>
<evidence type="ECO:0000256" key="1">
    <source>
        <dbReference type="ARBA" id="ARBA00004442"/>
    </source>
</evidence>
<dbReference type="SUPFAM" id="SSF48452">
    <property type="entry name" value="TPR-like"/>
    <property type="match status" value="1"/>
</dbReference>
<dbReference type="Proteomes" id="UP001319080">
    <property type="component" value="Unassembled WGS sequence"/>
</dbReference>
<reference evidence="7 8" key="1">
    <citation type="submission" date="2021-05" db="EMBL/GenBank/DDBJ databases">
        <title>A Polyphasic approach of four new species of the genus Ohtaekwangia: Ohtaekwangia histidinii sp. nov., Ohtaekwangia cretensis sp. nov., Ohtaekwangia indiensis sp. nov., Ohtaekwangia reichenbachii sp. nov. from diverse environment.</title>
        <authorList>
            <person name="Octaviana S."/>
        </authorList>
    </citation>
    <scope>NUCLEOTIDE SEQUENCE [LARGE SCALE GENOMIC DNA]</scope>
    <source>
        <strain evidence="7 8">PWU5</strain>
    </source>
</reference>
<dbReference type="AlphaFoldDB" id="A0AAP2GX98"/>